<proteinExistence type="predicted"/>
<gene>
    <name evidence="1" type="ORF">S06H3_47467</name>
</gene>
<sequence>MYKPDTTGSSMGALLNDNIAEITIEIPTINKKLPVANIGRLMAIGERKNKVIRNIELDLCIITIGKYLLGILLRSKNFLRISFLNVNISPNTMIEYNKRGIHALNNPIDSIGINFIFSSFQ</sequence>
<dbReference type="EMBL" id="BARV01029816">
    <property type="protein sequence ID" value="GAI34397.1"/>
    <property type="molecule type" value="Genomic_DNA"/>
</dbReference>
<evidence type="ECO:0000313" key="1">
    <source>
        <dbReference type="EMBL" id="GAI34397.1"/>
    </source>
</evidence>
<accession>X1MRW2</accession>
<protein>
    <submittedName>
        <fullName evidence="1">Uncharacterized protein</fullName>
    </submittedName>
</protein>
<comment type="caution">
    <text evidence="1">The sequence shown here is derived from an EMBL/GenBank/DDBJ whole genome shotgun (WGS) entry which is preliminary data.</text>
</comment>
<dbReference type="AlphaFoldDB" id="X1MRW2"/>
<reference evidence="1" key="1">
    <citation type="journal article" date="2014" name="Front. Microbiol.">
        <title>High frequency of phylogenetically diverse reductive dehalogenase-homologous genes in deep subseafloor sedimentary metagenomes.</title>
        <authorList>
            <person name="Kawai M."/>
            <person name="Futagami T."/>
            <person name="Toyoda A."/>
            <person name="Takaki Y."/>
            <person name="Nishi S."/>
            <person name="Hori S."/>
            <person name="Arai W."/>
            <person name="Tsubouchi T."/>
            <person name="Morono Y."/>
            <person name="Uchiyama I."/>
            <person name="Ito T."/>
            <person name="Fujiyama A."/>
            <person name="Inagaki F."/>
            <person name="Takami H."/>
        </authorList>
    </citation>
    <scope>NUCLEOTIDE SEQUENCE</scope>
    <source>
        <strain evidence="1">Expedition CK06-06</strain>
    </source>
</reference>
<name>X1MRW2_9ZZZZ</name>
<organism evidence="1">
    <name type="scientific">marine sediment metagenome</name>
    <dbReference type="NCBI Taxonomy" id="412755"/>
    <lineage>
        <taxon>unclassified sequences</taxon>
        <taxon>metagenomes</taxon>
        <taxon>ecological metagenomes</taxon>
    </lineage>
</organism>